<dbReference type="CDD" id="cd00201">
    <property type="entry name" value="WW"/>
    <property type="match status" value="1"/>
</dbReference>
<organism evidence="4 5">
    <name type="scientific">Sphaeramia orbicularis</name>
    <name type="common">orbiculate cardinalfish</name>
    <dbReference type="NCBI Taxonomy" id="375764"/>
    <lineage>
        <taxon>Eukaryota</taxon>
        <taxon>Metazoa</taxon>
        <taxon>Chordata</taxon>
        <taxon>Craniata</taxon>
        <taxon>Vertebrata</taxon>
        <taxon>Euteleostomi</taxon>
        <taxon>Actinopterygii</taxon>
        <taxon>Neopterygii</taxon>
        <taxon>Teleostei</taxon>
        <taxon>Neoteleostei</taxon>
        <taxon>Acanthomorphata</taxon>
        <taxon>Gobiaria</taxon>
        <taxon>Kurtiformes</taxon>
        <taxon>Apogonoidei</taxon>
        <taxon>Apogonidae</taxon>
        <taxon>Apogoninae</taxon>
        <taxon>Sphaeramia</taxon>
    </lineage>
</organism>
<dbReference type="PANTHER" id="PTHR14058:SF10">
    <property type="entry name" value="AMYLOID-BETA A4 PRECURSOR PROTEIN-BINDING FAMILY B MEMBER 3"/>
    <property type="match status" value="1"/>
</dbReference>
<dbReference type="Gene3D" id="2.30.29.30">
    <property type="entry name" value="Pleckstrin-homology domain (PH domain)/Phosphotyrosine-binding domain (PTB)"/>
    <property type="match status" value="1"/>
</dbReference>
<dbReference type="PROSITE" id="PS50020">
    <property type="entry name" value="WW_DOMAIN_2"/>
    <property type="match status" value="1"/>
</dbReference>
<feature type="domain" description="WW" evidence="3">
    <location>
        <begin position="28"/>
        <end position="60"/>
    </location>
</feature>
<evidence type="ECO:0000259" key="3">
    <source>
        <dbReference type="PROSITE" id="PS50020"/>
    </source>
</evidence>
<reference evidence="4" key="1">
    <citation type="submission" date="2019-06" db="EMBL/GenBank/DDBJ databases">
        <authorList>
            <consortium name="Wellcome Sanger Institute Data Sharing"/>
        </authorList>
    </citation>
    <scope>NUCLEOTIDE SEQUENCE [LARGE SCALE GENOMIC DNA]</scope>
</reference>
<name>A0A673BSH9_9TELE</name>
<feature type="signal peptide" evidence="2">
    <location>
        <begin position="1"/>
        <end position="20"/>
    </location>
</feature>
<sequence length="163" mass="18518">SVLSLFCLVILFFSCYNIWTDQNLLLDPDLPSGWRTIKDSTGTYYWHVPTGATQWQHPRLNSTPQLLEAQCFAVRSLGWLQVEEEDLSPGRSSLAVSNVIQQLSHCNSPEQRDRQGAWGEGREMMLVLKKDTLTLLDPLDHTLLHCQPIINIRVWGVGCNNGR</sequence>
<dbReference type="PANTHER" id="PTHR14058">
    <property type="entry name" value="AMYLOID BETA A4 PRECURSOR PROTEIN-BINDING FAMILY B"/>
    <property type="match status" value="1"/>
</dbReference>
<dbReference type="InterPro" id="IPR036020">
    <property type="entry name" value="WW_dom_sf"/>
</dbReference>
<dbReference type="Gene3D" id="2.20.70.10">
    <property type="match status" value="1"/>
</dbReference>
<dbReference type="InParanoid" id="A0A673BSH9"/>
<dbReference type="InterPro" id="IPR006020">
    <property type="entry name" value="PTB/PI_dom"/>
</dbReference>
<dbReference type="Proteomes" id="UP000472271">
    <property type="component" value="Chromosome 14"/>
</dbReference>
<reference evidence="4" key="2">
    <citation type="submission" date="2025-08" db="UniProtKB">
        <authorList>
            <consortium name="Ensembl"/>
        </authorList>
    </citation>
    <scope>IDENTIFICATION</scope>
</reference>
<dbReference type="GO" id="GO:0005737">
    <property type="term" value="C:cytoplasm"/>
    <property type="evidence" value="ECO:0007669"/>
    <property type="project" value="TreeGrafter"/>
</dbReference>
<dbReference type="InterPro" id="IPR001202">
    <property type="entry name" value="WW_dom"/>
</dbReference>
<protein>
    <recommendedName>
        <fullName evidence="3">WW domain-containing protein</fullName>
    </recommendedName>
</protein>
<dbReference type="GO" id="GO:0005634">
    <property type="term" value="C:nucleus"/>
    <property type="evidence" value="ECO:0007669"/>
    <property type="project" value="TreeGrafter"/>
</dbReference>
<dbReference type="SUPFAM" id="SSF51045">
    <property type="entry name" value="WW domain"/>
    <property type="match status" value="1"/>
</dbReference>
<keyword evidence="1" id="KW-0677">Repeat</keyword>
<accession>A0A673BSH9</accession>
<dbReference type="FunFam" id="2.30.29.30:FF:000143">
    <property type="entry name" value="amyloid beta A4 precursor protein-binding family B member 3 isoform X2"/>
    <property type="match status" value="1"/>
</dbReference>
<feature type="chain" id="PRO_5025514784" description="WW domain-containing protein" evidence="2">
    <location>
        <begin position="21"/>
        <end position="163"/>
    </location>
</feature>
<evidence type="ECO:0000313" key="5">
    <source>
        <dbReference type="Proteomes" id="UP000472271"/>
    </source>
</evidence>
<dbReference type="SUPFAM" id="SSF50729">
    <property type="entry name" value="PH domain-like"/>
    <property type="match status" value="1"/>
</dbReference>
<dbReference type="InterPro" id="IPR039576">
    <property type="entry name" value="APBB1/2/3"/>
</dbReference>
<evidence type="ECO:0000256" key="2">
    <source>
        <dbReference type="SAM" id="SignalP"/>
    </source>
</evidence>
<dbReference type="SMART" id="SM00456">
    <property type="entry name" value="WW"/>
    <property type="match status" value="1"/>
</dbReference>
<evidence type="ECO:0000313" key="4">
    <source>
        <dbReference type="Ensembl" id="ENSSORP00005044750.1"/>
    </source>
</evidence>
<keyword evidence="2" id="KW-0732">Signal</keyword>
<dbReference type="AlphaFoldDB" id="A0A673BSH9"/>
<proteinExistence type="predicted"/>
<dbReference type="GO" id="GO:0006355">
    <property type="term" value="P:regulation of DNA-templated transcription"/>
    <property type="evidence" value="ECO:0007669"/>
    <property type="project" value="TreeGrafter"/>
</dbReference>
<dbReference type="Pfam" id="PF00397">
    <property type="entry name" value="WW"/>
    <property type="match status" value="1"/>
</dbReference>
<evidence type="ECO:0000256" key="1">
    <source>
        <dbReference type="ARBA" id="ARBA00022737"/>
    </source>
</evidence>
<dbReference type="Pfam" id="PF00640">
    <property type="entry name" value="PID"/>
    <property type="match status" value="1"/>
</dbReference>
<reference evidence="4" key="3">
    <citation type="submission" date="2025-09" db="UniProtKB">
        <authorList>
            <consortium name="Ensembl"/>
        </authorList>
    </citation>
    <scope>IDENTIFICATION</scope>
</reference>
<dbReference type="FunFam" id="2.20.70.10:FF:000003">
    <property type="entry name" value="amyloid beta A4 precursor protein-binding family B member 2"/>
    <property type="match status" value="1"/>
</dbReference>
<dbReference type="PROSITE" id="PS01159">
    <property type="entry name" value="WW_DOMAIN_1"/>
    <property type="match status" value="1"/>
</dbReference>
<dbReference type="Ensembl" id="ENSSORT00005045880.1">
    <property type="protein sequence ID" value="ENSSORP00005044750.1"/>
    <property type="gene ID" value="ENSSORG00005020593.1"/>
</dbReference>
<keyword evidence="5" id="KW-1185">Reference proteome</keyword>
<dbReference type="InterPro" id="IPR011993">
    <property type="entry name" value="PH-like_dom_sf"/>
</dbReference>
<dbReference type="GO" id="GO:0001540">
    <property type="term" value="F:amyloid-beta binding"/>
    <property type="evidence" value="ECO:0007669"/>
    <property type="project" value="InterPro"/>
</dbReference>